<reference evidence="3" key="2">
    <citation type="journal article" date="2014" name="BMC Genomics">
        <title>A genomic perspective to assessing quality of mass-reared SIT flies used in Mediterranean fruit fly (Ceratitis capitata) eradication in California.</title>
        <authorList>
            <person name="Calla B."/>
            <person name="Hall B."/>
            <person name="Hou S."/>
            <person name="Geib S.M."/>
        </authorList>
    </citation>
    <scope>NUCLEOTIDE SEQUENCE</scope>
</reference>
<organism evidence="3">
    <name type="scientific">Ceratitis capitata</name>
    <name type="common">Mediterranean fruit fly</name>
    <name type="synonym">Tephritis capitata</name>
    <dbReference type="NCBI Taxonomy" id="7213"/>
    <lineage>
        <taxon>Eukaryota</taxon>
        <taxon>Metazoa</taxon>
        <taxon>Ecdysozoa</taxon>
        <taxon>Arthropoda</taxon>
        <taxon>Hexapoda</taxon>
        <taxon>Insecta</taxon>
        <taxon>Pterygota</taxon>
        <taxon>Neoptera</taxon>
        <taxon>Endopterygota</taxon>
        <taxon>Diptera</taxon>
        <taxon>Brachycera</taxon>
        <taxon>Muscomorpha</taxon>
        <taxon>Tephritoidea</taxon>
        <taxon>Tephritidae</taxon>
        <taxon>Ceratitis</taxon>
        <taxon>Ceratitis</taxon>
    </lineage>
</organism>
<feature type="signal peptide" evidence="1">
    <location>
        <begin position="1"/>
        <end position="36"/>
    </location>
</feature>
<evidence type="ECO:0000256" key="1">
    <source>
        <dbReference type="SAM" id="SignalP"/>
    </source>
</evidence>
<dbReference type="OrthoDB" id="4473401at2759"/>
<dbReference type="SUPFAM" id="SSF57362">
    <property type="entry name" value="BPTI-like"/>
    <property type="match status" value="1"/>
</dbReference>
<dbReference type="InterPro" id="IPR002223">
    <property type="entry name" value="Kunitz_BPTI"/>
</dbReference>
<evidence type="ECO:0000313" key="3">
    <source>
        <dbReference type="EMBL" id="JAC01830.1"/>
    </source>
</evidence>
<sequence length="107" mass="12347">MWYNKMLRFAHFDFQQRRRAIILLLLLACATQGSYAHTNYAVNKSVPACKLPPMPLLCDSKLLRYAYNAATGNCVSLYTSGCGTHTMAKHFLTFEECRRDNMPIMRY</sequence>
<keyword evidence="1" id="KW-0732">Signal</keyword>
<evidence type="ECO:0000259" key="2">
    <source>
        <dbReference type="PROSITE" id="PS50279"/>
    </source>
</evidence>
<dbReference type="Gene3D" id="4.10.410.10">
    <property type="entry name" value="Pancreatic trypsin inhibitor Kunitz domain"/>
    <property type="match status" value="1"/>
</dbReference>
<dbReference type="AlphaFoldDB" id="W8CBK0"/>
<dbReference type="PROSITE" id="PS50279">
    <property type="entry name" value="BPTI_KUNITZ_2"/>
    <property type="match status" value="1"/>
</dbReference>
<dbReference type="CDD" id="cd00109">
    <property type="entry name" value="Kunitz-type"/>
    <property type="match status" value="1"/>
</dbReference>
<dbReference type="InterPro" id="IPR036880">
    <property type="entry name" value="Kunitz_BPTI_sf"/>
</dbReference>
<reference evidence="3" key="1">
    <citation type="submission" date="2013-07" db="EMBL/GenBank/DDBJ databases">
        <authorList>
            <person name="Geib S."/>
        </authorList>
    </citation>
    <scope>NUCLEOTIDE SEQUENCE</scope>
</reference>
<dbReference type="EMBL" id="GAMC01004726">
    <property type="protein sequence ID" value="JAC01830.1"/>
    <property type="molecule type" value="mRNA"/>
</dbReference>
<protein>
    <recommendedName>
        <fullName evidence="2">BPTI/Kunitz inhibitor domain-containing protein</fullName>
    </recommendedName>
</protein>
<dbReference type="GO" id="GO:0004867">
    <property type="term" value="F:serine-type endopeptidase inhibitor activity"/>
    <property type="evidence" value="ECO:0007669"/>
    <property type="project" value="InterPro"/>
</dbReference>
<proteinExistence type="evidence at transcript level"/>
<feature type="chain" id="PRO_5007737207" description="BPTI/Kunitz inhibitor domain-containing protein" evidence="1">
    <location>
        <begin position="37"/>
        <end position="107"/>
    </location>
</feature>
<dbReference type="Pfam" id="PF00014">
    <property type="entry name" value="Kunitz_BPTI"/>
    <property type="match status" value="1"/>
</dbReference>
<name>W8CBK0_CERCA</name>
<feature type="domain" description="BPTI/Kunitz inhibitor" evidence="2">
    <location>
        <begin position="49"/>
        <end position="101"/>
    </location>
</feature>
<dbReference type="EMBL" id="GAMC01004725">
    <property type="protein sequence ID" value="JAC01831.1"/>
    <property type="molecule type" value="mRNA"/>
</dbReference>
<accession>W8CBK0</accession>